<evidence type="ECO:0000313" key="2">
    <source>
        <dbReference type="Proteomes" id="UP001422759"/>
    </source>
</evidence>
<accession>A0ABN2ZN29</accession>
<name>A0ABN2ZN29_9ACTN</name>
<reference evidence="1 2" key="1">
    <citation type="journal article" date="2019" name="Int. J. Syst. Evol. Microbiol.">
        <title>The Global Catalogue of Microorganisms (GCM) 10K type strain sequencing project: providing services to taxonomists for standard genome sequencing and annotation.</title>
        <authorList>
            <consortium name="The Broad Institute Genomics Platform"/>
            <consortium name="The Broad Institute Genome Sequencing Center for Infectious Disease"/>
            <person name="Wu L."/>
            <person name="Ma J."/>
        </authorList>
    </citation>
    <scope>NUCLEOTIDE SEQUENCE [LARGE SCALE GENOMIC DNA]</scope>
    <source>
        <strain evidence="1 2">JCM 14560</strain>
    </source>
</reference>
<evidence type="ECO:0000313" key="1">
    <source>
        <dbReference type="EMBL" id="GAA2144809.1"/>
    </source>
</evidence>
<dbReference type="Proteomes" id="UP001422759">
    <property type="component" value="Unassembled WGS sequence"/>
</dbReference>
<proteinExistence type="predicted"/>
<comment type="caution">
    <text evidence="1">The sequence shown here is derived from an EMBL/GenBank/DDBJ whole genome shotgun (WGS) entry which is preliminary data.</text>
</comment>
<sequence>MGGGLRVDAAELRASAGFARTAGEELGGPVDAALRDNSVATARLAGWSIGPALERIGADWAPALAALRARLADTAASLEAAAQGHEWTDHSVAELMTGTAAR</sequence>
<evidence type="ECO:0008006" key="3">
    <source>
        <dbReference type="Google" id="ProtNLM"/>
    </source>
</evidence>
<dbReference type="EMBL" id="BAAANT010000016">
    <property type="protein sequence ID" value="GAA2144809.1"/>
    <property type="molecule type" value="Genomic_DNA"/>
</dbReference>
<organism evidence="1 2">
    <name type="scientific">Kitasatospora kazusensis</name>
    <dbReference type="NCBI Taxonomy" id="407974"/>
    <lineage>
        <taxon>Bacteria</taxon>
        <taxon>Bacillati</taxon>
        <taxon>Actinomycetota</taxon>
        <taxon>Actinomycetes</taxon>
        <taxon>Kitasatosporales</taxon>
        <taxon>Streptomycetaceae</taxon>
        <taxon>Kitasatospora</taxon>
    </lineage>
</organism>
<protein>
    <recommendedName>
        <fullName evidence="3">Excreted virulence factor EspC (Type VII ESX diderm)</fullName>
    </recommendedName>
</protein>
<dbReference type="RefSeq" id="WP_344465494.1">
    <property type="nucleotide sequence ID" value="NZ_BAAANT010000016.1"/>
</dbReference>
<keyword evidence="2" id="KW-1185">Reference proteome</keyword>
<gene>
    <name evidence="1" type="ORF">GCM10009760_32740</name>
</gene>